<evidence type="ECO:0000313" key="2">
    <source>
        <dbReference type="EMBL" id="KNZ48099.1"/>
    </source>
</evidence>
<evidence type="ECO:0008006" key="4">
    <source>
        <dbReference type="Google" id="ProtNLM"/>
    </source>
</evidence>
<dbReference type="OrthoDB" id="1933281at2759"/>
<feature type="compositionally biased region" description="Low complexity" evidence="1">
    <location>
        <begin position="976"/>
        <end position="987"/>
    </location>
</feature>
<dbReference type="PROSITE" id="PS00289">
    <property type="entry name" value="PTX_1"/>
    <property type="match status" value="1"/>
</dbReference>
<feature type="region of interest" description="Disordered" evidence="1">
    <location>
        <begin position="890"/>
        <end position="1005"/>
    </location>
</feature>
<dbReference type="STRING" id="27349.A0A0L6UHR6"/>
<dbReference type="EMBL" id="LAVV01011174">
    <property type="protein sequence ID" value="KNZ48099.1"/>
    <property type="molecule type" value="Genomic_DNA"/>
</dbReference>
<keyword evidence="3" id="KW-1185">Reference proteome</keyword>
<accession>A0A0L6UHR6</accession>
<proteinExistence type="predicted"/>
<name>A0A0L6UHR6_9BASI</name>
<evidence type="ECO:0000256" key="1">
    <source>
        <dbReference type="SAM" id="MobiDB-lite"/>
    </source>
</evidence>
<organism evidence="2 3">
    <name type="scientific">Puccinia sorghi</name>
    <dbReference type="NCBI Taxonomy" id="27349"/>
    <lineage>
        <taxon>Eukaryota</taxon>
        <taxon>Fungi</taxon>
        <taxon>Dikarya</taxon>
        <taxon>Basidiomycota</taxon>
        <taxon>Pucciniomycotina</taxon>
        <taxon>Pucciniomycetes</taxon>
        <taxon>Pucciniales</taxon>
        <taxon>Pucciniaceae</taxon>
        <taxon>Puccinia</taxon>
    </lineage>
</organism>
<feature type="region of interest" description="Disordered" evidence="1">
    <location>
        <begin position="145"/>
        <end position="198"/>
    </location>
</feature>
<dbReference type="AlphaFoldDB" id="A0A0L6UHR6"/>
<dbReference type="InterPro" id="IPR030476">
    <property type="entry name" value="Pentaxin_CS"/>
</dbReference>
<dbReference type="VEuPathDB" id="FungiDB:VP01_590g5"/>
<reference evidence="2 3" key="1">
    <citation type="submission" date="2015-08" db="EMBL/GenBank/DDBJ databases">
        <title>Next Generation Sequencing and Analysis of the Genome of Puccinia sorghi L Schw, the Causal Agent of Maize Common Rust.</title>
        <authorList>
            <person name="Rochi L."/>
            <person name="Burguener G."/>
            <person name="Darino M."/>
            <person name="Turjanski A."/>
            <person name="Kreff E."/>
            <person name="Dieguez M.J."/>
            <person name="Sacco F."/>
        </authorList>
    </citation>
    <scope>NUCLEOTIDE SEQUENCE [LARGE SCALE GENOMIC DNA]</scope>
    <source>
        <strain evidence="2 3">RO10H11247</strain>
    </source>
</reference>
<gene>
    <name evidence="2" type="ORF">VP01_590g5</name>
</gene>
<protein>
    <recommendedName>
        <fullName evidence="4">Sfi1 spindle body domain-containing protein</fullName>
    </recommendedName>
</protein>
<dbReference type="Proteomes" id="UP000037035">
    <property type="component" value="Unassembled WGS sequence"/>
</dbReference>
<feature type="compositionally biased region" description="Pro residues" evidence="1">
    <location>
        <begin position="931"/>
        <end position="959"/>
    </location>
</feature>
<sequence length="1005" mass="118181">MSGDATRAELVNSAHNSQSVRYSIRTASHKNGAMQRSNLELLSIPSRPAAPLFPGLEEQERQILSQIINLTPPNTNAFNVLLSPYETTLRRHRIDPKIDDKYYTFLLKLSLAPGSDWKQKWATVQSTQSSSSTLVSQQAAIPANQAHLPTHHDSRRTKQQADINSQENEMRETLIKNPKPINNHKTSDWSSRPHKSVHFLPSRAEEKARRTMEPQPEKDLSLPIELQSEIIPSKMTLLVDPIDVKARRFRRQQLLARVVNKWTNSIIYWNTLNSEAQCARRILDISAVYQTWTRKFRHQERKLQSTDATYNTRYLKQLLFSHLDHWRKLTLSKTIQKKSLALRYAYRKTKGTRDRNQCRQVLIIWANHMKSSNFYDFSTRQLIHRSLHHWYQKLQYLSRLSLASNNLLSRFNSTQRHRILSQWYHETVLRSKLKDFLDDRNIQLKQQTYLHWKITVIQSRRSNLFFLKSCFHRLLKAWKEFRARQRRLELSEITVMAFRSSNTQLHVFRHWIICGRGLLFSKFIRTRLLRLRVQQWRWRTAHVHYHLPRSFHRVTGCKEQTYKINSLWSPHSTSPVTISSTGSSIITTSHKTTHVLSSFIECLSFITYFRLGDLVIRGFNCWNSELLRSGSSFCGRGCYLFGSAECTRSKSTCGVSVGDWVESRVIFQRHCSHALYRWRVRVSLGIRNEQIAATWAQKNMKRWCWEIWTDRHQSITLFNQESTEKTNLLAYWLTRTRAQLAQNSLLAHFSDRHRRSVIYSVWERWTDRTRARQLEPLVRFSLLLNSLPISYCFSEDRRSIFFSYKTKRWIARSSILFLRQEAQRKMKIDCWKHWCNSWKSNQLRGRFLANSHRRLVHCYFSIWCKKCLDLKTLKMISRFKNNLRIAQPPARRFGGREVPQDDYATSTSLTTTPPDPPKKPQEPPKRHKAPPDPPINPRAPPSPPGIPWAPHNTPRPPPWRSAGPSCPLQRPPERLSTAQSSSHARSSPRNQTPPLTPRPHSLRRQ</sequence>
<evidence type="ECO:0000313" key="3">
    <source>
        <dbReference type="Proteomes" id="UP000037035"/>
    </source>
</evidence>
<comment type="caution">
    <text evidence="2">The sequence shown here is derived from an EMBL/GenBank/DDBJ whole genome shotgun (WGS) entry which is preliminary data.</text>
</comment>